<dbReference type="EMBL" id="JAVRJZ010000005">
    <property type="protein sequence ID" value="KAK2722317.1"/>
    <property type="molecule type" value="Genomic_DNA"/>
</dbReference>
<evidence type="ECO:0000313" key="2">
    <source>
        <dbReference type="Proteomes" id="UP001187531"/>
    </source>
</evidence>
<sequence>MCGYRGADTQSYYIHMIAKVQIKLRDQKKTQQDLKKLCDTDKQQDRKVRRDFCMSLWNKFVALDFESKDPRKRGREI</sequence>
<proteinExistence type="predicted"/>
<comment type="caution">
    <text evidence="1">The sequence shown here is derived from an EMBL/GenBank/DDBJ whole genome shotgun (WGS) entry which is preliminary data.</text>
</comment>
<name>A0AA88II98_ARTSF</name>
<dbReference type="AlphaFoldDB" id="A0AA88II98"/>
<dbReference type="Proteomes" id="UP001187531">
    <property type="component" value="Unassembled WGS sequence"/>
</dbReference>
<keyword evidence="2" id="KW-1185">Reference proteome</keyword>
<reference evidence="1" key="1">
    <citation type="submission" date="2023-07" db="EMBL/GenBank/DDBJ databases">
        <title>Chromosome-level genome assembly of Artemia franciscana.</title>
        <authorList>
            <person name="Jo E."/>
        </authorList>
    </citation>
    <scope>NUCLEOTIDE SEQUENCE</scope>
    <source>
        <tissue evidence="1">Whole body</tissue>
    </source>
</reference>
<evidence type="ECO:0000313" key="1">
    <source>
        <dbReference type="EMBL" id="KAK2722317.1"/>
    </source>
</evidence>
<gene>
    <name evidence="1" type="ORF">QYM36_002747</name>
</gene>
<organism evidence="1 2">
    <name type="scientific">Artemia franciscana</name>
    <name type="common">Brine shrimp</name>
    <name type="synonym">Artemia sanfranciscana</name>
    <dbReference type="NCBI Taxonomy" id="6661"/>
    <lineage>
        <taxon>Eukaryota</taxon>
        <taxon>Metazoa</taxon>
        <taxon>Ecdysozoa</taxon>
        <taxon>Arthropoda</taxon>
        <taxon>Crustacea</taxon>
        <taxon>Branchiopoda</taxon>
        <taxon>Anostraca</taxon>
        <taxon>Artemiidae</taxon>
        <taxon>Artemia</taxon>
    </lineage>
</organism>
<protein>
    <submittedName>
        <fullName evidence="1">Uncharacterized protein</fullName>
    </submittedName>
</protein>
<accession>A0AA88II98</accession>